<accession>L8GVQ0</accession>
<evidence type="ECO:0000256" key="1">
    <source>
        <dbReference type="SAM" id="MobiDB-lite"/>
    </source>
</evidence>
<feature type="region of interest" description="Disordered" evidence="1">
    <location>
        <begin position="125"/>
        <end position="178"/>
    </location>
</feature>
<dbReference type="EMBL" id="KB007974">
    <property type="protein sequence ID" value="ELR17319.1"/>
    <property type="molecule type" value="Genomic_DNA"/>
</dbReference>
<reference evidence="2 3" key="1">
    <citation type="journal article" date="2013" name="Genome Biol.">
        <title>Genome of Acanthamoeba castellanii highlights extensive lateral gene transfer and early evolution of tyrosine kinase signaling.</title>
        <authorList>
            <person name="Clarke M."/>
            <person name="Lohan A.J."/>
            <person name="Liu B."/>
            <person name="Lagkouvardos I."/>
            <person name="Roy S."/>
            <person name="Zafar N."/>
            <person name="Bertelli C."/>
            <person name="Schilde C."/>
            <person name="Kianianmomeni A."/>
            <person name="Burglin T.R."/>
            <person name="Frech C."/>
            <person name="Turcotte B."/>
            <person name="Kopec K.O."/>
            <person name="Synnott J.M."/>
            <person name="Choo C."/>
            <person name="Paponov I."/>
            <person name="Finkler A."/>
            <person name="Soon Heng Tan C."/>
            <person name="Hutchins A.P."/>
            <person name="Weinmeier T."/>
            <person name="Rattei T."/>
            <person name="Chu J.S."/>
            <person name="Gimenez G."/>
            <person name="Irimia M."/>
            <person name="Rigden D.J."/>
            <person name="Fitzpatrick D.A."/>
            <person name="Lorenzo-Morales J."/>
            <person name="Bateman A."/>
            <person name="Chiu C.H."/>
            <person name="Tang P."/>
            <person name="Hegemann P."/>
            <person name="Fromm H."/>
            <person name="Raoult D."/>
            <person name="Greub G."/>
            <person name="Miranda-Saavedra D."/>
            <person name="Chen N."/>
            <person name="Nash P."/>
            <person name="Ginger M.L."/>
            <person name="Horn M."/>
            <person name="Schaap P."/>
            <person name="Caler L."/>
            <person name="Loftus B."/>
        </authorList>
    </citation>
    <scope>NUCLEOTIDE SEQUENCE [LARGE SCALE GENOMIC DNA]</scope>
    <source>
        <strain evidence="2 3">Neff</strain>
    </source>
</reference>
<proteinExistence type="predicted"/>
<dbReference type="OrthoDB" id="21399at2759"/>
<dbReference type="RefSeq" id="XP_004339332.1">
    <property type="nucleotide sequence ID" value="XM_004339284.1"/>
</dbReference>
<feature type="region of interest" description="Disordered" evidence="1">
    <location>
        <begin position="305"/>
        <end position="353"/>
    </location>
</feature>
<dbReference type="Proteomes" id="UP000011083">
    <property type="component" value="Unassembled WGS sequence"/>
</dbReference>
<protein>
    <submittedName>
        <fullName evidence="2">Uncharacterized protein</fullName>
    </submittedName>
</protein>
<dbReference type="KEGG" id="acan:ACA1_060460"/>
<dbReference type="GeneID" id="14917894"/>
<dbReference type="VEuPathDB" id="AmoebaDB:ACA1_060460"/>
<dbReference type="AlphaFoldDB" id="L8GVQ0"/>
<evidence type="ECO:0000313" key="2">
    <source>
        <dbReference type="EMBL" id="ELR17319.1"/>
    </source>
</evidence>
<keyword evidence="3" id="KW-1185">Reference proteome</keyword>
<evidence type="ECO:0000313" key="3">
    <source>
        <dbReference type="Proteomes" id="UP000011083"/>
    </source>
</evidence>
<sequence length="353" mass="38348">MQSSRHHQLLPVLLPSCGGLDAARAHKRARTCADEVVAFSLLDVEEPFLPGVPPFPTPHYNNHNNNNHYNRYNHYSYTEHGDGGGCCLPQPEDHVDLDQEWNEILQQLTDLSPLLPPWLQPSATATATTATVPSSPTSTTATTSPSASAGSPWNTATTTTSLPSTPITTAASTTTTTAGGSSIEIDLCHKPRGSGGVWFPLEQDQPLRVTKGMGKRLRVAVHSRRPFAWEELTLTLVDLTTGRTCPEMLSFPHKSTLKEEPDGSTRAEVEVKIERLCSRLYIRVAIAAAPSGGGGGGWTWEGRSGSFLTHNNGNIGRKRKIPPAKGEAQQQQQQRRPGHADEEEEADSNNRRA</sequence>
<name>L8GVQ0_ACACF</name>
<organism evidence="2 3">
    <name type="scientific">Acanthamoeba castellanii (strain ATCC 30010 / Neff)</name>
    <dbReference type="NCBI Taxonomy" id="1257118"/>
    <lineage>
        <taxon>Eukaryota</taxon>
        <taxon>Amoebozoa</taxon>
        <taxon>Discosea</taxon>
        <taxon>Longamoebia</taxon>
        <taxon>Centramoebida</taxon>
        <taxon>Acanthamoebidae</taxon>
        <taxon>Acanthamoeba</taxon>
    </lineage>
</organism>
<gene>
    <name evidence="2" type="ORF">ACA1_060460</name>
</gene>